<dbReference type="SUPFAM" id="SSF51735">
    <property type="entry name" value="NAD(P)-binding Rossmann-fold domains"/>
    <property type="match status" value="1"/>
</dbReference>
<gene>
    <name evidence="4" type="ORF">DZ860_01640</name>
</gene>
<dbReference type="PANTHER" id="PTHR42760">
    <property type="entry name" value="SHORT-CHAIN DEHYDROGENASES/REDUCTASES FAMILY MEMBER"/>
    <property type="match status" value="1"/>
</dbReference>
<organism evidence="4 5">
    <name type="scientific">Vibrio sinensis</name>
    <dbReference type="NCBI Taxonomy" id="2302434"/>
    <lineage>
        <taxon>Bacteria</taxon>
        <taxon>Pseudomonadati</taxon>
        <taxon>Pseudomonadota</taxon>
        <taxon>Gammaproteobacteria</taxon>
        <taxon>Vibrionales</taxon>
        <taxon>Vibrionaceae</taxon>
        <taxon>Vibrio</taxon>
    </lineage>
</organism>
<dbReference type="AlphaFoldDB" id="A0A3A6R3D0"/>
<name>A0A3A6R3D0_9VIBR</name>
<proteinExistence type="inferred from homology"/>
<protein>
    <submittedName>
        <fullName evidence="4">SDR family oxidoreductase</fullName>
    </submittedName>
</protein>
<evidence type="ECO:0000256" key="1">
    <source>
        <dbReference type="ARBA" id="ARBA00006484"/>
    </source>
</evidence>
<dbReference type="GO" id="GO:0030497">
    <property type="term" value="P:fatty acid elongation"/>
    <property type="evidence" value="ECO:0007669"/>
    <property type="project" value="TreeGrafter"/>
</dbReference>
<evidence type="ECO:0000313" key="5">
    <source>
        <dbReference type="Proteomes" id="UP000273252"/>
    </source>
</evidence>
<evidence type="ECO:0000259" key="3">
    <source>
        <dbReference type="SMART" id="SM00822"/>
    </source>
</evidence>
<dbReference type="SMART" id="SM00822">
    <property type="entry name" value="PKS_KR"/>
    <property type="match status" value="1"/>
</dbReference>
<dbReference type="PRINTS" id="PR00080">
    <property type="entry name" value="SDRFAMILY"/>
</dbReference>
<accession>A0A3A6R3D0</accession>
<dbReference type="EMBL" id="QVMU01000001">
    <property type="protein sequence ID" value="RJX75409.1"/>
    <property type="molecule type" value="Genomic_DNA"/>
</dbReference>
<dbReference type="InterPro" id="IPR036291">
    <property type="entry name" value="NAD(P)-bd_dom_sf"/>
</dbReference>
<comment type="similarity">
    <text evidence="1">Belongs to the short-chain dehydrogenases/reductases (SDR) family.</text>
</comment>
<dbReference type="PRINTS" id="PR00081">
    <property type="entry name" value="GDHRDH"/>
</dbReference>
<sequence length="252" mass="26751">MDMNGSVIAITGAGGGLGQTMAIELAKAGASLALLDLDSRSLEETQALCAASQARVYLYPMDVTDEQQVEQTFDAIVRDLGQLDGLVNNAGILRDAMLVKVKGEEVSKMSLAQFNSVISVNLTGTFLCGREAALKMIETKRKGVIINISSVSRAGNMGQSNYSASKAGVASLATCWAKELGRYGIRAAAIAPGVVKTAMTDQMKPEAIARLENMVPLGRIAQADEIAHAVKFIFESDYYTGRVLELDGGLRL</sequence>
<dbReference type="Gene3D" id="3.40.50.720">
    <property type="entry name" value="NAD(P)-binding Rossmann-like Domain"/>
    <property type="match status" value="1"/>
</dbReference>
<dbReference type="NCBIfam" id="NF006072">
    <property type="entry name" value="PRK08217.1"/>
    <property type="match status" value="1"/>
</dbReference>
<dbReference type="InterPro" id="IPR057326">
    <property type="entry name" value="KR_dom"/>
</dbReference>
<comment type="caution">
    <text evidence="4">The sequence shown here is derived from an EMBL/GenBank/DDBJ whole genome shotgun (WGS) entry which is preliminary data.</text>
</comment>
<dbReference type="Pfam" id="PF13561">
    <property type="entry name" value="adh_short_C2"/>
    <property type="match status" value="1"/>
</dbReference>
<dbReference type="PROSITE" id="PS00061">
    <property type="entry name" value="ADH_SHORT"/>
    <property type="match status" value="1"/>
</dbReference>
<reference evidence="4 5" key="1">
    <citation type="submission" date="2018-08" db="EMBL/GenBank/DDBJ databases">
        <title>Vibrio isolated from the Eastern China Marginal Seas.</title>
        <authorList>
            <person name="Li Y."/>
        </authorList>
    </citation>
    <scope>NUCLEOTIDE SEQUENCE [LARGE SCALE GENOMIC DNA]</scope>
    <source>
        <strain evidence="4 5">BEI233</strain>
    </source>
</reference>
<keyword evidence="5" id="KW-1185">Reference proteome</keyword>
<dbReference type="FunFam" id="3.40.50.720:FF:000173">
    <property type="entry name" value="3-oxoacyl-[acyl-carrier protein] reductase"/>
    <property type="match status" value="1"/>
</dbReference>
<evidence type="ECO:0000313" key="4">
    <source>
        <dbReference type="EMBL" id="RJX75409.1"/>
    </source>
</evidence>
<dbReference type="InterPro" id="IPR002347">
    <property type="entry name" value="SDR_fam"/>
</dbReference>
<keyword evidence="2" id="KW-0560">Oxidoreductase</keyword>
<dbReference type="GO" id="GO:0016616">
    <property type="term" value="F:oxidoreductase activity, acting on the CH-OH group of donors, NAD or NADP as acceptor"/>
    <property type="evidence" value="ECO:0007669"/>
    <property type="project" value="TreeGrafter"/>
</dbReference>
<dbReference type="RefSeq" id="WP_120029166.1">
    <property type="nucleotide sequence ID" value="NZ_QVMU01000001.1"/>
</dbReference>
<dbReference type="InterPro" id="IPR020904">
    <property type="entry name" value="Sc_DH/Rdtase_CS"/>
</dbReference>
<dbReference type="PANTHER" id="PTHR42760:SF135">
    <property type="entry name" value="BLL7886 PROTEIN"/>
    <property type="match status" value="1"/>
</dbReference>
<dbReference type="Proteomes" id="UP000273252">
    <property type="component" value="Unassembled WGS sequence"/>
</dbReference>
<feature type="domain" description="Ketoreductase" evidence="3">
    <location>
        <begin position="6"/>
        <end position="193"/>
    </location>
</feature>
<dbReference type="OrthoDB" id="20590at2"/>
<evidence type="ECO:0000256" key="2">
    <source>
        <dbReference type="ARBA" id="ARBA00023002"/>
    </source>
</evidence>